<dbReference type="Proteomes" id="UP001172155">
    <property type="component" value="Unassembled WGS sequence"/>
</dbReference>
<dbReference type="PANTHER" id="PTHR12277:SF81">
    <property type="entry name" value="PROTEIN ABHD13"/>
    <property type="match status" value="1"/>
</dbReference>
<dbReference type="Gene3D" id="3.40.50.1820">
    <property type="entry name" value="alpha/beta hydrolase"/>
    <property type="match status" value="1"/>
</dbReference>
<keyword evidence="1" id="KW-0812">Transmembrane</keyword>
<name>A0AA40F1Z1_9PEZI</name>
<dbReference type="InterPro" id="IPR000073">
    <property type="entry name" value="AB_hydrolase_1"/>
</dbReference>
<dbReference type="PANTHER" id="PTHR12277">
    <property type="entry name" value="ALPHA/BETA HYDROLASE DOMAIN-CONTAINING PROTEIN"/>
    <property type="match status" value="1"/>
</dbReference>
<protein>
    <submittedName>
        <fullName evidence="3">Alpha/Beta hydrolase protein</fullName>
    </submittedName>
</protein>
<keyword evidence="4" id="KW-1185">Reference proteome</keyword>
<feature type="transmembrane region" description="Helical" evidence="1">
    <location>
        <begin position="6"/>
        <end position="33"/>
    </location>
</feature>
<dbReference type="InterPro" id="IPR029058">
    <property type="entry name" value="AB_hydrolase_fold"/>
</dbReference>
<organism evidence="3 4">
    <name type="scientific">Schizothecium vesticola</name>
    <dbReference type="NCBI Taxonomy" id="314040"/>
    <lineage>
        <taxon>Eukaryota</taxon>
        <taxon>Fungi</taxon>
        <taxon>Dikarya</taxon>
        <taxon>Ascomycota</taxon>
        <taxon>Pezizomycotina</taxon>
        <taxon>Sordariomycetes</taxon>
        <taxon>Sordariomycetidae</taxon>
        <taxon>Sordariales</taxon>
        <taxon>Schizotheciaceae</taxon>
        <taxon>Schizothecium</taxon>
    </lineage>
</organism>
<keyword evidence="1" id="KW-1133">Transmembrane helix</keyword>
<keyword evidence="1" id="KW-0472">Membrane</keyword>
<feature type="domain" description="AB hydrolase-1" evidence="2">
    <location>
        <begin position="115"/>
        <end position="222"/>
    </location>
</feature>
<proteinExistence type="predicted"/>
<sequence>MGHSAAYIAVGTIIGVPLGLYVGFLALGATSFFQRHFLYAHKFNSLLWRDINKPEHWGFAKNQVTPFSLQTCDGHTLYAWHILPLPLYARHEENLAAQSTGLSADITKTENFKRLLHGNAGHIAQAIRPPTFHALTDTSNYHVLAIDYRGFGRSTGSPTEKGLILDAATAIHWAMDVAGVPASRIVLLGHSLGTAVASAVAELFAKDGVDFAGVVLVASFSSLPTMLSGYAIAGFVPVLAPFRLSPWLLRQVMRCIVDKWESAVRLRNLTRMVKTRGGRLRLSLVHAKNDWDIPSHEDDKMFAGAVGGLIEGLDGERLALDKAARTVQRGKDAFVTTWTEGDIVIRQELFAHGGHNDVCYYSPMLLAVMRSFGLEDPKPA</sequence>
<dbReference type="GO" id="GO:0016787">
    <property type="term" value="F:hydrolase activity"/>
    <property type="evidence" value="ECO:0007669"/>
    <property type="project" value="UniProtKB-KW"/>
</dbReference>
<gene>
    <name evidence="3" type="ORF">B0T18DRAFT_437168</name>
</gene>
<evidence type="ECO:0000313" key="4">
    <source>
        <dbReference type="Proteomes" id="UP001172155"/>
    </source>
</evidence>
<comment type="caution">
    <text evidence="3">The sequence shown here is derived from an EMBL/GenBank/DDBJ whole genome shotgun (WGS) entry which is preliminary data.</text>
</comment>
<evidence type="ECO:0000313" key="3">
    <source>
        <dbReference type="EMBL" id="KAK0749733.1"/>
    </source>
</evidence>
<evidence type="ECO:0000256" key="1">
    <source>
        <dbReference type="SAM" id="Phobius"/>
    </source>
</evidence>
<evidence type="ECO:0000259" key="2">
    <source>
        <dbReference type="Pfam" id="PF00561"/>
    </source>
</evidence>
<dbReference type="AlphaFoldDB" id="A0AA40F1Z1"/>
<keyword evidence="3" id="KW-0378">Hydrolase</keyword>
<dbReference type="EMBL" id="JAUKUD010000003">
    <property type="protein sequence ID" value="KAK0749733.1"/>
    <property type="molecule type" value="Genomic_DNA"/>
</dbReference>
<dbReference type="SUPFAM" id="SSF53474">
    <property type="entry name" value="alpha/beta-Hydrolases"/>
    <property type="match status" value="1"/>
</dbReference>
<dbReference type="Pfam" id="PF00561">
    <property type="entry name" value="Abhydrolase_1"/>
    <property type="match status" value="1"/>
</dbReference>
<accession>A0AA40F1Z1</accession>
<reference evidence="3" key="1">
    <citation type="submission" date="2023-06" db="EMBL/GenBank/DDBJ databases">
        <title>Genome-scale phylogeny and comparative genomics of the fungal order Sordariales.</title>
        <authorList>
            <consortium name="Lawrence Berkeley National Laboratory"/>
            <person name="Hensen N."/>
            <person name="Bonometti L."/>
            <person name="Westerberg I."/>
            <person name="Brannstrom I.O."/>
            <person name="Guillou S."/>
            <person name="Cros-Aarteil S."/>
            <person name="Calhoun S."/>
            <person name="Haridas S."/>
            <person name="Kuo A."/>
            <person name="Mondo S."/>
            <person name="Pangilinan J."/>
            <person name="Riley R."/>
            <person name="LaButti K."/>
            <person name="Andreopoulos B."/>
            <person name="Lipzen A."/>
            <person name="Chen C."/>
            <person name="Yanf M."/>
            <person name="Daum C."/>
            <person name="Ng V."/>
            <person name="Clum A."/>
            <person name="Steindorff A."/>
            <person name="Ohm R."/>
            <person name="Martin F."/>
            <person name="Silar P."/>
            <person name="Natvig D."/>
            <person name="Lalanne C."/>
            <person name="Gautier V."/>
            <person name="Ament-velasquez S.L."/>
            <person name="Kruys A."/>
            <person name="Hutchinson M.I."/>
            <person name="Powell A.J."/>
            <person name="Barry K."/>
            <person name="Miller A.N."/>
            <person name="Grigoriev I.V."/>
            <person name="Debuchy R."/>
            <person name="Gladieux P."/>
            <person name="Thoren M.H."/>
            <person name="Johannesson H."/>
        </authorList>
    </citation>
    <scope>NUCLEOTIDE SEQUENCE</scope>
    <source>
        <strain evidence="3">SMH3187-1</strain>
    </source>
</reference>